<evidence type="ECO:0000256" key="3">
    <source>
        <dbReference type="ARBA" id="ARBA00023121"/>
    </source>
</evidence>
<feature type="chain" id="PRO_5023849888" description="Non-specific lipid-transfer protein" evidence="5">
    <location>
        <begin position="21"/>
        <end position="122"/>
    </location>
</feature>
<dbReference type="Pfam" id="PF00234">
    <property type="entry name" value="Tryp_alpha_amyl"/>
    <property type="match status" value="1"/>
</dbReference>
<name>A0A5J4ZFR6_9ASTE</name>
<feature type="domain" description="Bifunctional inhibitor/plant lipid transfer protein/seed storage helical" evidence="6">
    <location>
        <begin position="24"/>
        <end position="109"/>
    </location>
</feature>
<proteinExistence type="inferred from homology"/>
<dbReference type="InterPro" id="IPR016140">
    <property type="entry name" value="Bifunc_inhib/LTP/seed_store"/>
</dbReference>
<evidence type="ECO:0000313" key="8">
    <source>
        <dbReference type="Proteomes" id="UP000325577"/>
    </source>
</evidence>
<dbReference type="PANTHER" id="PTHR33076">
    <property type="entry name" value="NON-SPECIFIC LIPID-TRANSFER PROTEIN 2-RELATED"/>
    <property type="match status" value="1"/>
</dbReference>
<organism evidence="7 8">
    <name type="scientific">Nyssa sinensis</name>
    <dbReference type="NCBI Taxonomy" id="561372"/>
    <lineage>
        <taxon>Eukaryota</taxon>
        <taxon>Viridiplantae</taxon>
        <taxon>Streptophyta</taxon>
        <taxon>Embryophyta</taxon>
        <taxon>Tracheophyta</taxon>
        <taxon>Spermatophyta</taxon>
        <taxon>Magnoliopsida</taxon>
        <taxon>eudicotyledons</taxon>
        <taxon>Gunneridae</taxon>
        <taxon>Pentapetalae</taxon>
        <taxon>asterids</taxon>
        <taxon>Cornales</taxon>
        <taxon>Nyssaceae</taxon>
        <taxon>Nyssa</taxon>
    </lineage>
</organism>
<evidence type="ECO:0000256" key="5">
    <source>
        <dbReference type="SAM" id="SignalP"/>
    </source>
</evidence>
<sequence length="122" mass="13100">MNRLLSFFAIFLLVSRPAMAAPSCPIVVVELRPCLAFIKSSGVPSKDCCEGVKKINDLGKTKPDRVAICNCIKNALSIVGPYDPSRIPLIPEKCGVPINLPPIDQKFDCSKVSLEGVMGVAN</sequence>
<evidence type="ECO:0000256" key="4">
    <source>
        <dbReference type="RuleBase" id="RU000628"/>
    </source>
</evidence>
<dbReference type="InterPro" id="IPR036312">
    <property type="entry name" value="Bifun_inhib/LTP/seed_sf"/>
</dbReference>
<dbReference type="OrthoDB" id="1862539at2759"/>
<dbReference type="InterPro" id="IPR000528">
    <property type="entry name" value="Plant_nsLTP"/>
</dbReference>
<feature type="signal peptide" evidence="5">
    <location>
        <begin position="1"/>
        <end position="20"/>
    </location>
</feature>
<comment type="similarity">
    <text evidence="1 4">Belongs to the plant LTP family.</text>
</comment>
<evidence type="ECO:0000256" key="2">
    <source>
        <dbReference type="ARBA" id="ARBA00022448"/>
    </source>
</evidence>
<dbReference type="GO" id="GO:0008289">
    <property type="term" value="F:lipid binding"/>
    <property type="evidence" value="ECO:0007669"/>
    <property type="project" value="UniProtKB-KW"/>
</dbReference>
<keyword evidence="3 4" id="KW-0446">Lipid-binding</keyword>
<evidence type="ECO:0000259" key="6">
    <source>
        <dbReference type="SMART" id="SM00499"/>
    </source>
</evidence>
<dbReference type="Proteomes" id="UP000325577">
    <property type="component" value="Linkage Group LG9"/>
</dbReference>
<dbReference type="PROSITE" id="PS00597">
    <property type="entry name" value="PLANT_LTP"/>
    <property type="match status" value="1"/>
</dbReference>
<reference evidence="7 8" key="1">
    <citation type="submission" date="2019-09" db="EMBL/GenBank/DDBJ databases">
        <title>A chromosome-level genome assembly of the Chinese tupelo Nyssa sinensis.</title>
        <authorList>
            <person name="Yang X."/>
            <person name="Kang M."/>
            <person name="Yang Y."/>
            <person name="Xiong H."/>
            <person name="Wang M."/>
            <person name="Zhang Z."/>
            <person name="Wang Z."/>
            <person name="Wu H."/>
            <person name="Ma T."/>
            <person name="Liu J."/>
            <person name="Xi Z."/>
        </authorList>
    </citation>
    <scope>NUCLEOTIDE SEQUENCE [LARGE SCALE GENOMIC DNA]</scope>
    <source>
        <strain evidence="7">J267</strain>
        <tissue evidence="7">Leaf</tissue>
    </source>
</reference>
<gene>
    <name evidence="7" type="ORF">F0562_019350</name>
</gene>
<evidence type="ECO:0000256" key="1">
    <source>
        <dbReference type="ARBA" id="ARBA00009748"/>
    </source>
</evidence>
<comment type="function">
    <text evidence="4">Plant non-specific lipid-transfer proteins transfer phospholipids as well as galactolipids across membranes. May play a role in wax or cutin deposition in the cell walls of expanding epidermal cells and certain secretory tissues.</text>
</comment>
<dbReference type="PRINTS" id="PR00382">
    <property type="entry name" value="LIPIDTRNSFER"/>
</dbReference>
<dbReference type="SUPFAM" id="SSF47699">
    <property type="entry name" value="Bifunctional inhibitor/lipid-transfer protein/seed storage 2S albumin"/>
    <property type="match status" value="1"/>
</dbReference>
<dbReference type="Gene3D" id="1.10.110.10">
    <property type="entry name" value="Plant lipid-transfer and hydrophobic proteins"/>
    <property type="match status" value="1"/>
</dbReference>
<dbReference type="AlphaFoldDB" id="A0A5J4ZFR6"/>
<dbReference type="EMBL" id="CM018052">
    <property type="protein sequence ID" value="KAA8516171.1"/>
    <property type="molecule type" value="Genomic_DNA"/>
</dbReference>
<keyword evidence="2 4" id="KW-0813">Transport</keyword>
<keyword evidence="8" id="KW-1185">Reference proteome</keyword>
<accession>A0A5J4ZFR6</accession>
<dbReference type="CDD" id="cd01960">
    <property type="entry name" value="nsLTP1"/>
    <property type="match status" value="1"/>
</dbReference>
<protein>
    <recommendedName>
        <fullName evidence="4">Non-specific lipid-transfer protein</fullName>
    </recommendedName>
</protein>
<keyword evidence="5" id="KW-0732">Signal</keyword>
<evidence type="ECO:0000313" key="7">
    <source>
        <dbReference type="EMBL" id="KAA8516171.1"/>
    </source>
</evidence>
<dbReference type="SMART" id="SM00499">
    <property type="entry name" value="AAI"/>
    <property type="match status" value="1"/>
</dbReference>
<dbReference type="GO" id="GO:0006869">
    <property type="term" value="P:lipid transport"/>
    <property type="evidence" value="ECO:0007669"/>
    <property type="project" value="InterPro"/>
</dbReference>